<organism evidence="2 3">
    <name type="scientific">Gigaspora margarita</name>
    <dbReference type="NCBI Taxonomy" id="4874"/>
    <lineage>
        <taxon>Eukaryota</taxon>
        <taxon>Fungi</taxon>
        <taxon>Fungi incertae sedis</taxon>
        <taxon>Mucoromycota</taxon>
        <taxon>Glomeromycotina</taxon>
        <taxon>Glomeromycetes</taxon>
        <taxon>Diversisporales</taxon>
        <taxon>Gigasporaceae</taxon>
        <taxon>Gigaspora</taxon>
    </lineage>
</organism>
<keyword evidence="3" id="KW-1185">Reference proteome</keyword>
<dbReference type="Proteomes" id="UP000789901">
    <property type="component" value="Unassembled WGS sequence"/>
</dbReference>
<gene>
    <name evidence="2" type="ORF">GMARGA_LOCUS16012</name>
</gene>
<sequence length="206" mass="24397">RKSSSFSHLNTVLNSPTSTSDQIRQALEKYIESIKYHYNFNRTQISPEDYNENIQALDKLKIWLNSRFIKFNRLEHKTRRLETKDYCQTKQIKDLRVEINSLRKENNILRKENEDLKSAITHSISNNDEQYQNEIARFRTSVIEIASVAFYNNNIDFNMVREILQKNGFEVEEEVPNYGVIEEITEEIEEDEGECSYRTKGGERSN</sequence>
<accession>A0ABN7V9G1</accession>
<keyword evidence="1" id="KW-0175">Coiled coil</keyword>
<reference evidence="2 3" key="1">
    <citation type="submission" date="2021-06" db="EMBL/GenBank/DDBJ databases">
        <authorList>
            <person name="Kallberg Y."/>
            <person name="Tangrot J."/>
            <person name="Rosling A."/>
        </authorList>
    </citation>
    <scope>NUCLEOTIDE SEQUENCE [LARGE SCALE GENOMIC DNA]</scope>
    <source>
        <strain evidence="2 3">120-4 pot B 10/14</strain>
    </source>
</reference>
<evidence type="ECO:0000256" key="1">
    <source>
        <dbReference type="SAM" id="Coils"/>
    </source>
</evidence>
<proteinExistence type="predicted"/>
<evidence type="ECO:0000313" key="3">
    <source>
        <dbReference type="Proteomes" id="UP000789901"/>
    </source>
</evidence>
<protein>
    <submittedName>
        <fullName evidence="2">41175_t:CDS:1</fullName>
    </submittedName>
</protein>
<evidence type="ECO:0000313" key="2">
    <source>
        <dbReference type="EMBL" id="CAG8747282.1"/>
    </source>
</evidence>
<comment type="caution">
    <text evidence="2">The sequence shown here is derived from an EMBL/GenBank/DDBJ whole genome shotgun (WGS) entry which is preliminary data.</text>
</comment>
<dbReference type="EMBL" id="CAJVQB010011380">
    <property type="protein sequence ID" value="CAG8747282.1"/>
    <property type="molecule type" value="Genomic_DNA"/>
</dbReference>
<name>A0ABN7V9G1_GIGMA</name>
<feature type="coiled-coil region" evidence="1">
    <location>
        <begin position="92"/>
        <end position="119"/>
    </location>
</feature>
<feature type="non-terminal residue" evidence="2">
    <location>
        <position position="1"/>
    </location>
</feature>